<dbReference type="InterPro" id="IPR005135">
    <property type="entry name" value="Endo/exonuclease/phosphatase"/>
</dbReference>
<dbReference type="GO" id="GO:0006281">
    <property type="term" value="P:DNA repair"/>
    <property type="evidence" value="ECO:0007669"/>
    <property type="project" value="UniProtKB-KW"/>
</dbReference>
<reference evidence="11 12" key="1">
    <citation type="submission" date="2018-06" db="EMBL/GenBank/DDBJ databases">
        <title>Chryseolinea flavus sp. nov., a member of the phylum Bacteroidetes isolated from soil.</title>
        <authorList>
            <person name="Li Y."/>
            <person name="Wang J."/>
        </authorList>
    </citation>
    <scope>NUCLEOTIDE SEQUENCE [LARGE SCALE GENOMIC DNA]</scope>
    <source>
        <strain evidence="11 12">SDU1-6</strain>
    </source>
</reference>
<dbReference type="AlphaFoldDB" id="A0A364Y918"/>
<keyword evidence="7" id="KW-0460">Magnesium</keyword>
<dbReference type="Pfam" id="PF03372">
    <property type="entry name" value="Exo_endo_phos"/>
    <property type="match status" value="1"/>
</dbReference>
<evidence type="ECO:0000256" key="9">
    <source>
        <dbReference type="SAM" id="Phobius"/>
    </source>
</evidence>
<feature type="domain" description="Endonuclease/exonuclease/phosphatase" evidence="10">
    <location>
        <begin position="101"/>
        <end position="321"/>
    </location>
</feature>
<evidence type="ECO:0000313" key="12">
    <source>
        <dbReference type="Proteomes" id="UP000251889"/>
    </source>
</evidence>
<keyword evidence="8" id="KW-0234">DNA repair</keyword>
<keyword evidence="4" id="KW-0479">Metal-binding</keyword>
<evidence type="ECO:0000313" key="11">
    <source>
        <dbReference type="EMBL" id="RAW02340.1"/>
    </source>
</evidence>
<dbReference type="Proteomes" id="UP000251889">
    <property type="component" value="Unassembled WGS sequence"/>
</dbReference>
<feature type="transmembrane region" description="Helical" evidence="9">
    <location>
        <begin position="33"/>
        <end position="54"/>
    </location>
</feature>
<keyword evidence="6" id="KW-0378">Hydrolase</keyword>
<keyword evidence="9" id="KW-0812">Transmembrane</keyword>
<dbReference type="SUPFAM" id="SSF56219">
    <property type="entry name" value="DNase I-like"/>
    <property type="match status" value="1"/>
</dbReference>
<dbReference type="PANTHER" id="PTHR15822:SF4">
    <property type="entry name" value="TYROSYL-DNA PHOSPHODIESTERASE 2"/>
    <property type="match status" value="1"/>
</dbReference>
<dbReference type="InterPro" id="IPR036691">
    <property type="entry name" value="Endo/exonu/phosph_ase_sf"/>
</dbReference>
<gene>
    <name evidence="11" type="ORF">DQQ10_07350</name>
</gene>
<protein>
    <recommendedName>
        <fullName evidence="10">Endonuclease/exonuclease/phosphatase domain-containing protein</fullName>
    </recommendedName>
</protein>
<dbReference type="EMBL" id="QMFY01000002">
    <property type="protein sequence ID" value="RAW02340.1"/>
    <property type="molecule type" value="Genomic_DNA"/>
</dbReference>
<evidence type="ECO:0000256" key="4">
    <source>
        <dbReference type="ARBA" id="ARBA00022723"/>
    </source>
</evidence>
<dbReference type="InterPro" id="IPR051547">
    <property type="entry name" value="TDP2-like"/>
</dbReference>
<accession>A0A364Y918</accession>
<name>A0A364Y918_9BACT</name>
<proteinExistence type="predicted"/>
<evidence type="ECO:0000256" key="5">
    <source>
        <dbReference type="ARBA" id="ARBA00022763"/>
    </source>
</evidence>
<evidence type="ECO:0000256" key="3">
    <source>
        <dbReference type="ARBA" id="ARBA00022722"/>
    </source>
</evidence>
<sequence length="330" mass="37528">MLPPKLNLFWKIIAAIIIISATGMVLFRSHYLLGTMLIVSRWFLFLTSAIFLYTSRNRIAARWIRPGLVAVMIVVLVEYRWNTIQEERLLDHTASVTVSLMTYNIFFKNSSKALSLKVIKEKDPDILFVQELTPEWASQIKRSLGQRYLYTRETVLRGTHGIGVYAKFPIVKSELLGNATRPFAQIVTLNVHGKELQVVHTHLASPAIAVEKPARFFSLLSENYTARLEQLKQINDRVLTTEMTCYAQLLIGDLNTTYFEPIYRDLKRDWVDLSGVPLTPTRANFPNTSKLGPIITLDYIFGRGRVSTININVVQGGSSDHLAIFGKIRL</sequence>
<evidence type="ECO:0000256" key="2">
    <source>
        <dbReference type="ARBA" id="ARBA00001946"/>
    </source>
</evidence>
<keyword evidence="5" id="KW-0227">DNA damage</keyword>
<keyword evidence="9" id="KW-1133">Transmembrane helix</keyword>
<evidence type="ECO:0000256" key="1">
    <source>
        <dbReference type="ARBA" id="ARBA00001936"/>
    </source>
</evidence>
<evidence type="ECO:0000256" key="6">
    <source>
        <dbReference type="ARBA" id="ARBA00022801"/>
    </source>
</evidence>
<keyword evidence="12" id="KW-1185">Reference proteome</keyword>
<keyword evidence="3" id="KW-0540">Nuclease</keyword>
<dbReference type="OrthoDB" id="9796594at2"/>
<comment type="cofactor">
    <cofactor evidence="2">
        <name>Mg(2+)</name>
        <dbReference type="ChEBI" id="CHEBI:18420"/>
    </cofactor>
</comment>
<comment type="cofactor">
    <cofactor evidence="1">
        <name>Mn(2+)</name>
        <dbReference type="ChEBI" id="CHEBI:29035"/>
    </cofactor>
</comment>
<evidence type="ECO:0000256" key="7">
    <source>
        <dbReference type="ARBA" id="ARBA00022842"/>
    </source>
</evidence>
<dbReference type="GO" id="GO:0016787">
    <property type="term" value="F:hydrolase activity"/>
    <property type="evidence" value="ECO:0007669"/>
    <property type="project" value="UniProtKB-KW"/>
</dbReference>
<feature type="transmembrane region" description="Helical" evidence="9">
    <location>
        <begin position="7"/>
        <end position="27"/>
    </location>
</feature>
<dbReference type="RefSeq" id="WP_112746162.1">
    <property type="nucleotide sequence ID" value="NZ_QMFY01000002.1"/>
</dbReference>
<dbReference type="PANTHER" id="PTHR15822">
    <property type="entry name" value="TRAF AND TNF RECEPTOR-ASSOCIATED PROTEIN"/>
    <property type="match status" value="1"/>
</dbReference>
<comment type="caution">
    <text evidence="11">The sequence shown here is derived from an EMBL/GenBank/DDBJ whole genome shotgun (WGS) entry which is preliminary data.</text>
</comment>
<evidence type="ECO:0000259" key="10">
    <source>
        <dbReference type="Pfam" id="PF03372"/>
    </source>
</evidence>
<dbReference type="GO" id="GO:0046872">
    <property type="term" value="F:metal ion binding"/>
    <property type="evidence" value="ECO:0007669"/>
    <property type="project" value="UniProtKB-KW"/>
</dbReference>
<evidence type="ECO:0000256" key="8">
    <source>
        <dbReference type="ARBA" id="ARBA00023204"/>
    </source>
</evidence>
<dbReference type="Gene3D" id="3.60.10.10">
    <property type="entry name" value="Endonuclease/exonuclease/phosphatase"/>
    <property type="match status" value="1"/>
</dbReference>
<organism evidence="11 12">
    <name type="scientific">Pseudochryseolinea flava</name>
    <dbReference type="NCBI Taxonomy" id="2059302"/>
    <lineage>
        <taxon>Bacteria</taxon>
        <taxon>Pseudomonadati</taxon>
        <taxon>Bacteroidota</taxon>
        <taxon>Cytophagia</taxon>
        <taxon>Cytophagales</taxon>
        <taxon>Fulvivirgaceae</taxon>
        <taxon>Pseudochryseolinea</taxon>
    </lineage>
</organism>
<keyword evidence="9" id="KW-0472">Membrane</keyword>
<dbReference type="GO" id="GO:0004518">
    <property type="term" value="F:nuclease activity"/>
    <property type="evidence" value="ECO:0007669"/>
    <property type="project" value="UniProtKB-KW"/>
</dbReference>